<feature type="domain" description="Nitroreductase" evidence="6">
    <location>
        <begin position="8"/>
        <end position="183"/>
    </location>
</feature>
<dbReference type="GO" id="GO:0016491">
    <property type="term" value="F:oxidoreductase activity"/>
    <property type="evidence" value="ECO:0007669"/>
    <property type="project" value="UniProtKB-KW"/>
</dbReference>
<name>A0A0A2LV70_9FLAO</name>
<gene>
    <name evidence="7" type="ORF">Q763_04085</name>
</gene>
<evidence type="ECO:0000313" key="8">
    <source>
        <dbReference type="Proteomes" id="UP000030129"/>
    </source>
</evidence>
<dbReference type="PANTHER" id="PTHR43673">
    <property type="entry name" value="NAD(P)H NITROREDUCTASE YDGI-RELATED"/>
    <property type="match status" value="1"/>
</dbReference>
<evidence type="ECO:0000256" key="5">
    <source>
        <dbReference type="ARBA" id="ARBA00023002"/>
    </source>
</evidence>
<dbReference type="InterPro" id="IPR029479">
    <property type="entry name" value="Nitroreductase"/>
</dbReference>
<keyword evidence="8" id="KW-1185">Reference proteome</keyword>
<reference evidence="7 8" key="1">
    <citation type="submission" date="2013-09" db="EMBL/GenBank/DDBJ databases">
        <authorList>
            <person name="Zeng Z."/>
            <person name="Chen C."/>
        </authorList>
    </citation>
    <scope>NUCLEOTIDE SEQUENCE [LARGE SCALE GENOMIC DNA]</scope>
    <source>
        <strain evidence="7 8">F44-8</strain>
    </source>
</reference>
<dbReference type="STRING" id="1406840.Q763_04085"/>
<keyword evidence="3" id="KW-0285">Flavoprotein</keyword>
<dbReference type="Proteomes" id="UP000030129">
    <property type="component" value="Unassembled WGS sequence"/>
</dbReference>
<evidence type="ECO:0000256" key="1">
    <source>
        <dbReference type="ARBA" id="ARBA00001917"/>
    </source>
</evidence>
<evidence type="ECO:0000313" key="7">
    <source>
        <dbReference type="EMBL" id="KGO83196.1"/>
    </source>
</evidence>
<organism evidence="7 8">
    <name type="scientific">Flavobacterium beibuense F44-8</name>
    <dbReference type="NCBI Taxonomy" id="1406840"/>
    <lineage>
        <taxon>Bacteria</taxon>
        <taxon>Pseudomonadati</taxon>
        <taxon>Bacteroidota</taxon>
        <taxon>Flavobacteriia</taxon>
        <taxon>Flavobacteriales</taxon>
        <taxon>Flavobacteriaceae</taxon>
        <taxon>Flavobacterium</taxon>
    </lineage>
</organism>
<dbReference type="SUPFAM" id="SSF55469">
    <property type="entry name" value="FMN-dependent nitroreductase-like"/>
    <property type="match status" value="1"/>
</dbReference>
<dbReference type="Pfam" id="PF00881">
    <property type="entry name" value="Nitroreductase"/>
    <property type="match status" value="1"/>
</dbReference>
<dbReference type="PANTHER" id="PTHR43673:SF2">
    <property type="entry name" value="NITROREDUCTASE"/>
    <property type="match status" value="1"/>
</dbReference>
<comment type="cofactor">
    <cofactor evidence="1">
        <name>FMN</name>
        <dbReference type="ChEBI" id="CHEBI:58210"/>
    </cofactor>
</comment>
<keyword evidence="4" id="KW-0288">FMN</keyword>
<accession>A0A0A2LV70</accession>
<dbReference type="RefSeq" id="WP_035131817.1">
    <property type="nucleotide sequence ID" value="NZ_JRLV01000004.1"/>
</dbReference>
<dbReference type="AlphaFoldDB" id="A0A0A2LV70"/>
<comment type="similarity">
    <text evidence="2">Belongs to the nitroreductase family.</text>
</comment>
<sequence>MEFLEHLNWRYATKAMNGEKIADDKINRILEAVRLAPTSSGLQPFEVLVVKGEELKNKIMPVANNQTVIRDCSHLLIFAAWDNYTEERITETFKSMYAVRGFSEKWDEYRQFLIKSYVNRPAEVNYNHAAHQAYIAFSFAIAAAATEKVDATPIEGFNPEALDELLGLDKQGFKSVLLLPLGYRDEEKDWLLTMKKARKSKDELIKELD</sequence>
<proteinExistence type="inferred from homology"/>
<keyword evidence="5" id="KW-0560">Oxidoreductase</keyword>
<dbReference type="InterPro" id="IPR000415">
    <property type="entry name" value="Nitroreductase-like"/>
</dbReference>
<dbReference type="EMBL" id="JRLV01000004">
    <property type="protein sequence ID" value="KGO83196.1"/>
    <property type="molecule type" value="Genomic_DNA"/>
</dbReference>
<dbReference type="Gene3D" id="3.40.109.10">
    <property type="entry name" value="NADH Oxidase"/>
    <property type="match status" value="1"/>
</dbReference>
<evidence type="ECO:0000256" key="4">
    <source>
        <dbReference type="ARBA" id="ARBA00022643"/>
    </source>
</evidence>
<evidence type="ECO:0000256" key="2">
    <source>
        <dbReference type="ARBA" id="ARBA00007118"/>
    </source>
</evidence>
<evidence type="ECO:0000259" key="6">
    <source>
        <dbReference type="Pfam" id="PF00881"/>
    </source>
</evidence>
<dbReference type="eggNOG" id="COG0778">
    <property type="taxonomic scope" value="Bacteria"/>
</dbReference>
<protein>
    <submittedName>
        <fullName evidence="7">Nitroreductase</fullName>
    </submittedName>
</protein>
<comment type="caution">
    <text evidence="7">The sequence shown here is derived from an EMBL/GenBank/DDBJ whole genome shotgun (WGS) entry which is preliminary data.</text>
</comment>
<evidence type="ECO:0000256" key="3">
    <source>
        <dbReference type="ARBA" id="ARBA00022630"/>
    </source>
</evidence>